<keyword evidence="2" id="KW-1185">Reference proteome</keyword>
<reference evidence="1" key="1">
    <citation type="submission" date="2017-07" db="EMBL/GenBank/DDBJ databases">
        <title>Taro Niue Genome Assembly and Annotation.</title>
        <authorList>
            <person name="Atibalentja N."/>
            <person name="Keating K."/>
            <person name="Fields C.J."/>
        </authorList>
    </citation>
    <scope>NUCLEOTIDE SEQUENCE</scope>
    <source>
        <strain evidence="1">Niue_2</strain>
        <tissue evidence="1">Leaf</tissue>
    </source>
</reference>
<dbReference type="EMBL" id="NMUH01003577">
    <property type="protein sequence ID" value="MQM06238.1"/>
    <property type="molecule type" value="Genomic_DNA"/>
</dbReference>
<dbReference type="Proteomes" id="UP000652761">
    <property type="component" value="Unassembled WGS sequence"/>
</dbReference>
<organism evidence="1 2">
    <name type="scientific">Colocasia esculenta</name>
    <name type="common">Wild taro</name>
    <name type="synonym">Arum esculentum</name>
    <dbReference type="NCBI Taxonomy" id="4460"/>
    <lineage>
        <taxon>Eukaryota</taxon>
        <taxon>Viridiplantae</taxon>
        <taxon>Streptophyta</taxon>
        <taxon>Embryophyta</taxon>
        <taxon>Tracheophyta</taxon>
        <taxon>Spermatophyta</taxon>
        <taxon>Magnoliopsida</taxon>
        <taxon>Liliopsida</taxon>
        <taxon>Araceae</taxon>
        <taxon>Aroideae</taxon>
        <taxon>Colocasieae</taxon>
        <taxon>Colocasia</taxon>
    </lineage>
</organism>
<dbReference type="AlphaFoldDB" id="A0A843WHQ9"/>
<evidence type="ECO:0000313" key="2">
    <source>
        <dbReference type="Proteomes" id="UP000652761"/>
    </source>
</evidence>
<name>A0A843WHQ9_COLES</name>
<sequence>MSAACRMLGARADVSRLKATTEYVAFRAHGSSARPGGFCYGIFGRFDLLEIGLTSFHREDATWSGGNIVWASFFVFFAKEHIKA</sequence>
<evidence type="ECO:0000313" key="1">
    <source>
        <dbReference type="EMBL" id="MQM06238.1"/>
    </source>
</evidence>
<gene>
    <name evidence="1" type="ORF">Taro_039058</name>
</gene>
<comment type="caution">
    <text evidence="1">The sequence shown here is derived from an EMBL/GenBank/DDBJ whole genome shotgun (WGS) entry which is preliminary data.</text>
</comment>
<proteinExistence type="predicted"/>
<accession>A0A843WHQ9</accession>
<protein>
    <submittedName>
        <fullName evidence="1">Uncharacterized protein</fullName>
    </submittedName>
</protein>